<dbReference type="GO" id="GO:0009897">
    <property type="term" value="C:external side of plasma membrane"/>
    <property type="evidence" value="ECO:0007669"/>
    <property type="project" value="TreeGrafter"/>
</dbReference>
<dbReference type="PRINTS" id="PR01185">
    <property type="entry name" value="INTEGRINA"/>
</dbReference>
<feature type="compositionally biased region" description="Basic and acidic residues" evidence="14">
    <location>
        <begin position="1005"/>
        <end position="1022"/>
    </location>
</feature>
<keyword evidence="11" id="KW-0325">Glycoprotein</keyword>
<proteinExistence type="inferred from homology"/>
<feature type="repeat" description="FG-GAP" evidence="12">
    <location>
        <begin position="123"/>
        <end position="189"/>
    </location>
</feature>
<dbReference type="AlphaFoldDB" id="A0A8C8E4H0"/>
<dbReference type="Gene3D" id="1.20.5.930">
    <property type="entry name" value="Bicelle-embedded integrin alpha(iib) transmembrane segment"/>
    <property type="match status" value="1"/>
</dbReference>
<evidence type="ECO:0000256" key="12">
    <source>
        <dbReference type="PROSITE-ProRule" id="PRU00803"/>
    </source>
</evidence>
<dbReference type="InterPro" id="IPR013649">
    <property type="entry name" value="Integrin_alpha_Ig-like_1"/>
</dbReference>
<keyword evidence="10 13" id="KW-0675">Receptor</keyword>
<evidence type="ECO:0000256" key="10">
    <source>
        <dbReference type="ARBA" id="ARBA00023170"/>
    </source>
</evidence>
<dbReference type="Ensembl" id="ENSOSIT00000053867.1">
    <property type="protein sequence ID" value="ENSOSIP00000051296.1"/>
    <property type="gene ID" value="ENSOSIG00000023792.1"/>
</dbReference>
<dbReference type="GO" id="GO:0008305">
    <property type="term" value="C:integrin complex"/>
    <property type="evidence" value="ECO:0007669"/>
    <property type="project" value="InterPro"/>
</dbReference>
<dbReference type="GO" id="GO:0033627">
    <property type="term" value="P:cell adhesion mediated by integrin"/>
    <property type="evidence" value="ECO:0007669"/>
    <property type="project" value="TreeGrafter"/>
</dbReference>
<feature type="domain" description="Integrin alpha third immunoglobulin-like" evidence="17">
    <location>
        <begin position="894"/>
        <end position="1125"/>
    </location>
</feature>
<feature type="repeat" description="FG-GAP" evidence="12">
    <location>
        <begin position="396"/>
        <end position="457"/>
    </location>
</feature>
<evidence type="ECO:0000256" key="6">
    <source>
        <dbReference type="ARBA" id="ARBA00022889"/>
    </source>
</evidence>
<dbReference type="InterPro" id="IPR048285">
    <property type="entry name" value="Integrin_alpha_Ig-like_2"/>
</dbReference>
<dbReference type="InterPro" id="IPR048286">
    <property type="entry name" value="Integrin_alpha_Ig-like_3"/>
</dbReference>
<evidence type="ECO:0000256" key="7">
    <source>
        <dbReference type="ARBA" id="ARBA00022989"/>
    </source>
</evidence>
<feature type="transmembrane region" description="Helical" evidence="13">
    <location>
        <begin position="1134"/>
        <end position="1159"/>
    </location>
</feature>
<keyword evidence="7 13" id="KW-1133">Transmembrane helix</keyword>
<organism evidence="18 19">
    <name type="scientific">Oryzias sinensis</name>
    <name type="common">Chinese medaka</name>
    <dbReference type="NCBI Taxonomy" id="183150"/>
    <lineage>
        <taxon>Eukaryota</taxon>
        <taxon>Metazoa</taxon>
        <taxon>Chordata</taxon>
        <taxon>Craniata</taxon>
        <taxon>Vertebrata</taxon>
        <taxon>Euteleostomi</taxon>
        <taxon>Actinopterygii</taxon>
        <taxon>Neopterygii</taxon>
        <taxon>Teleostei</taxon>
        <taxon>Neoteleostei</taxon>
        <taxon>Acanthomorphata</taxon>
        <taxon>Ovalentaria</taxon>
        <taxon>Atherinomorphae</taxon>
        <taxon>Beloniformes</taxon>
        <taxon>Adrianichthyidae</taxon>
        <taxon>Oryziinae</taxon>
        <taxon>Oryzias</taxon>
    </lineage>
</organism>
<evidence type="ECO:0000256" key="14">
    <source>
        <dbReference type="SAM" id="MobiDB-lite"/>
    </source>
</evidence>
<sequence length="1211" mass="134594">MHCGRRTPHSHSTVVEPFSRARCRLTAANGARRQTQGGVHRRQEDSKLLLDFFLPSLSAHDSKKGIPFLRLELAARKDLRPAMAAPMGHGNTVCLSSSLLRHWTAFIWAALALFSQVWCFNLDTTHTLHKLGDRGTFFGFSVALHQQLTPEPQSWILVGAPQAAGRGMLRGSRPGALFKCPITPEEYDCERVNIDGDVSWDKENKDNQWLGVTVKSQGIGGKVVTCAHLYELRQRVGQPSETRDPIGRCYVLSEDLTERDELDGGEWKFCEGRSQGHEQFGFCQQGLSASFTPDNNFILFGAPGTYNWKGEMRVQLLNQTLLDLGLYDDGPYEVADQKELNAQLIPVPSHSYLGFSVDSAMGLMSLGELTFVAGAPRANHTGAVVLLKKDNVHRLVPQHIFWGEELASSFGYSVATTDLNKDGWTDLIVGAPNFFDRKAEIGGAVYVYLNPFGHWDDQARPIRLNGTYDSMFGMTVCNVGDLDQDGYGDIAVGAPFDGNGKVFIYRGSDAGIETKPAQVLDGRDFDVGCFGYSISGGFDIDDNHYPDVAVGSLNDSVVLFRSQPVIHVIRDISIDPSYIDLEQHNCKESEGACVEVKGCFTFTAHPQHYSPHITLEVLFEADTERRKLGLPHRVNFLGRSSLEPEYTQTEEVELHRQRHPVCTTAIFQLHENIGDKLRPITLTITHTIKPVPPRRHSAKKLERLPPVLSISPSNTLNLEVNFLREGCGLDKICQSNLQLKYQFGTRPLHSDLFTPLPRDEDGMQVFSLSDHQLVVLEITVTNKPSDPHQPEDDGDDAHAAQLLISLPNTLSYSGSRVPATMRCQANQNGSQVECDLGNPVKRDTKLKFSINLSTSNITLDTTELTADLLMTTLSEQPDLVPITATAKVVIELPLSVSGLARPHQLFFSGSVRGESAMTTLEDIGSPVDFQFVVSNPGKALQPFGTAFLNIMWPYELTNMKWLLYPANLTFEGHSGQHCYPSGALNPLKLRSSSLAELLPTADQKLSADHRRTRRSYPEEEGHMTTQGSTERPSPAVAASERRKSLKLDCLLGSARCVLFQCALHSFTGQAVLKIHARLWNSSFIEEYPTVSALELVVRANITVKSSIKHLVLRDAAAQIPVMIYPESGLADQYWIPWWIILIAVLAGILLLTILVCILWKCGFFRRAPYKDKLPQYHAVKIPRQDRPQFQTEKSGSVHKKEWATHWSDGTL</sequence>
<dbReference type="Proteomes" id="UP000694383">
    <property type="component" value="Unplaced"/>
</dbReference>
<dbReference type="GO" id="GO:0007160">
    <property type="term" value="P:cell-matrix adhesion"/>
    <property type="evidence" value="ECO:0007669"/>
    <property type="project" value="TreeGrafter"/>
</dbReference>
<keyword evidence="5" id="KW-0677">Repeat</keyword>
<dbReference type="GeneTree" id="ENSGT00940000159891"/>
<evidence type="ECO:0000256" key="1">
    <source>
        <dbReference type="ARBA" id="ARBA00004479"/>
    </source>
</evidence>
<evidence type="ECO:0000313" key="18">
    <source>
        <dbReference type="Ensembl" id="ENSOSIP00000051296.1"/>
    </source>
</evidence>
<evidence type="ECO:0000259" key="15">
    <source>
        <dbReference type="Pfam" id="PF08441"/>
    </source>
</evidence>
<dbReference type="GO" id="GO:0050900">
    <property type="term" value="P:leukocyte migration"/>
    <property type="evidence" value="ECO:0007669"/>
    <property type="project" value="TreeGrafter"/>
</dbReference>
<feature type="repeat" description="FG-GAP" evidence="12">
    <location>
        <begin position="518"/>
        <end position="577"/>
    </location>
</feature>
<keyword evidence="6 13" id="KW-0130">Cell adhesion</keyword>
<dbReference type="PROSITE" id="PS51470">
    <property type="entry name" value="FG_GAP"/>
    <property type="match status" value="4"/>
</dbReference>
<evidence type="ECO:0000256" key="11">
    <source>
        <dbReference type="ARBA" id="ARBA00023180"/>
    </source>
</evidence>
<dbReference type="InterPro" id="IPR028994">
    <property type="entry name" value="Integrin_alpha_N"/>
</dbReference>
<dbReference type="Gene3D" id="2.60.40.1510">
    <property type="entry name" value="ntegrin, alpha v. Chain A, domain 3"/>
    <property type="match status" value="1"/>
</dbReference>
<evidence type="ECO:0000256" key="2">
    <source>
        <dbReference type="ARBA" id="ARBA00008054"/>
    </source>
</evidence>
<evidence type="ECO:0000313" key="19">
    <source>
        <dbReference type="Proteomes" id="UP000694383"/>
    </source>
</evidence>
<dbReference type="Pfam" id="PF01839">
    <property type="entry name" value="FG-GAP"/>
    <property type="match status" value="2"/>
</dbReference>
<keyword evidence="19" id="KW-1185">Reference proteome</keyword>
<keyword evidence="9 13" id="KW-0472">Membrane</keyword>
<dbReference type="Gene3D" id="2.60.40.1460">
    <property type="entry name" value="Integrin domains. Chain A, domain 2"/>
    <property type="match status" value="1"/>
</dbReference>
<name>A0A8C8E4H0_9TELE</name>
<comment type="subcellular location">
    <subcellularLocation>
        <location evidence="1 13">Membrane</location>
        <topology evidence="1 13">Single-pass type I membrane protein</topology>
    </subcellularLocation>
</comment>
<dbReference type="InterPro" id="IPR018184">
    <property type="entry name" value="Integrin_alpha_C_CS"/>
</dbReference>
<evidence type="ECO:0000256" key="13">
    <source>
        <dbReference type="RuleBase" id="RU003762"/>
    </source>
</evidence>
<dbReference type="SUPFAM" id="SSF69179">
    <property type="entry name" value="Integrin domains"/>
    <property type="match status" value="3"/>
</dbReference>
<evidence type="ECO:0000256" key="3">
    <source>
        <dbReference type="ARBA" id="ARBA00022692"/>
    </source>
</evidence>
<dbReference type="Pfam" id="PF08441">
    <property type="entry name" value="Integrin_A_Ig_1"/>
    <property type="match status" value="1"/>
</dbReference>
<feature type="region of interest" description="Disordered" evidence="14">
    <location>
        <begin position="1004"/>
        <end position="1037"/>
    </location>
</feature>
<keyword evidence="4" id="KW-0732">Signal</keyword>
<feature type="repeat" description="FG-GAP" evidence="12">
    <location>
        <begin position="458"/>
        <end position="514"/>
    </location>
</feature>
<dbReference type="Gene3D" id="2.130.10.130">
    <property type="entry name" value="Integrin alpha, N-terminal"/>
    <property type="match status" value="1"/>
</dbReference>
<dbReference type="InterPro" id="IPR013517">
    <property type="entry name" value="FG-GAP"/>
</dbReference>
<evidence type="ECO:0000256" key="9">
    <source>
        <dbReference type="ARBA" id="ARBA00023136"/>
    </source>
</evidence>
<dbReference type="InterPro" id="IPR013519">
    <property type="entry name" value="Int_alpha_beta-p"/>
</dbReference>
<feature type="domain" description="Integrin alpha first immunoglubulin-like" evidence="15">
    <location>
        <begin position="562"/>
        <end position="725"/>
    </location>
</feature>
<dbReference type="PROSITE" id="PS00242">
    <property type="entry name" value="INTEGRIN_ALPHA"/>
    <property type="match status" value="1"/>
</dbReference>
<dbReference type="InterPro" id="IPR032695">
    <property type="entry name" value="Integrin_dom_sf"/>
</dbReference>
<dbReference type="SMART" id="SM00191">
    <property type="entry name" value="Int_alpha"/>
    <property type="match status" value="5"/>
</dbReference>
<dbReference type="GO" id="GO:0005178">
    <property type="term" value="F:integrin binding"/>
    <property type="evidence" value="ECO:0007669"/>
    <property type="project" value="TreeGrafter"/>
</dbReference>
<evidence type="ECO:0000259" key="17">
    <source>
        <dbReference type="Pfam" id="PF20806"/>
    </source>
</evidence>
<protein>
    <submittedName>
        <fullName evidence="18">Integrin subunit alpha 7</fullName>
    </submittedName>
</protein>
<dbReference type="Pfam" id="PF20805">
    <property type="entry name" value="Integrin_A_Ig_2"/>
    <property type="match status" value="1"/>
</dbReference>
<comment type="similarity">
    <text evidence="2 13">Belongs to the integrin alpha chain family.</text>
</comment>
<keyword evidence="3 13" id="KW-0812">Transmembrane</keyword>
<keyword evidence="8 13" id="KW-0401">Integrin</keyword>
<dbReference type="Gene3D" id="2.60.40.1530">
    <property type="entry name" value="ntegrin, alpha v. Chain A, domain 4"/>
    <property type="match status" value="1"/>
</dbReference>
<feature type="domain" description="Integrin alpha second immunoglobulin-like" evidence="16">
    <location>
        <begin position="727"/>
        <end position="888"/>
    </location>
</feature>
<evidence type="ECO:0000256" key="5">
    <source>
        <dbReference type="ARBA" id="ARBA00022737"/>
    </source>
</evidence>
<accession>A0A8C8E4H0</accession>
<dbReference type="InterPro" id="IPR000413">
    <property type="entry name" value="Integrin_alpha"/>
</dbReference>
<dbReference type="GO" id="GO:0007229">
    <property type="term" value="P:integrin-mediated signaling pathway"/>
    <property type="evidence" value="ECO:0007669"/>
    <property type="project" value="UniProtKB-KW"/>
</dbReference>
<evidence type="ECO:0000256" key="8">
    <source>
        <dbReference type="ARBA" id="ARBA00023037"/>
    </source>
</evidence>
<dbReference type="Pfam" id="PF20806">
    <property type="entry name" value="Integrin_A_Ig_3"/>
    <property type="match status" value="1"/>
</dbReference>
<reference evidence="18" key="1">
    <citation type="submission" date="2025-08" db="UniProtKB">
        <authorList>
            <consortium name="Ensembl"/>
        </authorList>
    </citation>
    <scope>IDENTIFICATION</scope>
</reference>
<dbReference type="SUPFAM" id="SSF69318">
    <property type="entry name" value="Integrin alpha N-terminal domain"/>
    <property type="match status" value="1"/>
</dbReference>
<dbReference type="PANTHER" id="PTHR23220">
    <property type="entry name" value="INTEGRIN ALPHA"/>
    <property type="match status" value="1"/>
</dbReference>
<reference evidence="18" key="2">
    <citation type="submission" date="2025-09" db="UniProtKB">
        <authorList>
            <consortium name="Ensembl"/>
        </authorList>
    </citation>
    <scope>IDENTIFICATION</scope>
</reference>
<evidence type="ECO:0000256" key="4">
    <source>
        <dbReference type="ARBA" id="ARBA00022729"/>
    </source>
</evidence>
<dbReference type="PANTHER" id="PTHR23220:SF90">
    <property type="entry name" value="INTEGRIN ALPHA-7"/>
    <property type="match status" value="1"/>
</dbReference>
<evidence type="ECO:0000259" key="16">
    <source>
        <dbReference type="Pfam" id="PF20805"/>
    </source>
</evidence>
<dbReference type="GO" id="GO:0098609">
    <property type="term" value="P:cell-cell adhesion"/>
    <property type="evidence" value="ECO:0007669"/>
    <property type="project" value="TreeGrafter"/>
</dbReference>